<feature type="compositionally biased region" description="Acidic residues" evidence="5">
    <location>
        <begin position="182"/>
        <end position="197"/>
    </location>
</feature>
<evidence type="ECO:0000259" key="6">
    <source>
        <dbReference type="Pfam" id="PF01778"/>
    </source>
</evidence>
<dbReference type="PANTHER" id="PTHR23405:SF4">
    <property type="entry name" value="PROTEIN MAK16 HOMOLOG"/>
    <property type="match status" value="1"/>
</dbReference>
<reference evidence="7" key="1">
    <citation type="submission" date="2023-08" db="EMBL/GenBank/DDBJ databases">
        <title>Draft sequence of the Babesia gibsoni genome.</title>
        <authorList>
            <person name="Yamagishi J.Y."/>
            <person name="Xuan X.X."/>
        </authorList>
    </citation>
    <scope>NUCLEOTIDE SEQUENCE</scope>
    <source>
        <strain evidence="7">Azabu</strain>
    </source>
</reference>
<dbReference type="Gene3D" id="3.30.390.110">
    <property type="match status" value="1"/>
</dbReference>
<sequence>MSDDVVWQLIKDGFCSYRKSTDIKNFCTNVYNVTGLCNRSSCPLANSNYATVIEDQGSLFLCMKAAERSHTPREQWERLKLSTNLKESLSQINEATKVGISSSLTQKCRLRLRRWREVLQRMRREVLTRKIRMMPVKKKTERREAIRERKAEIAARLDNAIEQELLNRLSKGTYGELYQFEQEAEHEDEKEEEEESAVDVTKRRKGRRHMEIEYDEDYTRELAH</sequence>
<evidence type="ECO:0000256" key="2">
    <source>
        <dbReference type="ARBA" id="ARBA00005514"/>
    </source>
</evidence>
<comment type="similarity">
    <text evidence="2 4">Belongs to the MAK16 family.</text>
</comment>
<organism evidence="7 8">
    <name type="scientific">Babesia gibsoni</name>
    <dbReference type="NCBI Taxonomy" id="33632"/>
    <lineage>
        <taxon>Eukaryota</taxon>
        <taxon>Sar</taxon>
        <taxon>Alveolata</taxon>
        <taxon>Apicomplexa</taxon>
        <taxon>Aconoidasida</taxon>
        <taxon>Piroplasmida</taxon>
        <taxon>Babesiidae</taxon>
        <taxon>Babesia</taxon>
    </lineage>
</organism>
<comment type="caution">
    <text evidence="7">The sequence shown here is derived from an EMBL/GenBank/DDBJ whole genome shotgun (WGS) entry which is preliminary data.</text>
</comment>
<feature type="domain" description="Ribosomal eL28/Mak16" evidence="6">
    <location>
        <begin position="5"/>
        <end position="116"/>
    </location>
</feature>
<dbReference type="InterPro" id="IPR029004">
    <property type="entry name" value="Ribosomal_eL28/Mak16"/>
</dbReference>
<keyword evidence="8" id="KW-1185">Reference proteome</keyword>
<gene>
    <name evidence="7" type="ORF">BgAZ_102610</name>
</gene>
<dbReference type="PANTHER" id="PTHR23405">
    <property type="entry name" value="MAINTENANCE OF KILLER 16 MAK16 PROTEIN-RELATED"/>
    <property type="match status" value="1"/>
</dbReference>
<dbReference type="InterPro" id="IPR006958">
    <property type="entry name" value="Mak16"/>
</dbReference>
<dbReference type="EMBL" id="JAVEPI010000001">
    <property type="protein sequence ID" value="KAK1444355.1"/>
    <property type="molecule type" value="Genomic_DNA"/>
</dbReference>
<dbReference type="Pfam" id="PF01778">
    <property type="entry name" value="Ribosomal_L28e"/>
    <property type="match status" value="1"/>
</dbReference>
<evidence type="ECO:0000256" key="3">
    <source>
        <dbReference type="ARBA" id="ARBA00023242"/>
    </source>
</evidence>
<proteinExistence type="inferred from homology"/>
<accession>A0AAD8URH0</accession>
<comment type="subcellular location">
    <subcellularLocation>
        <location evidence="1">Nucleus</location>
    </subcellularLocation>
</comment>
<dbReference type="GO" id="GO:0000470">
    <property type="term" value="P:maturation of LSU-rRNA"/>
    <property type="evidence" value="ECO:0007669"/>
    <property type="project" value="TreeGrafter"/>
</dbReference>
<dbReference type="GO" id="GO:0000460">
    <property type="term" value="P:maturation of 5.8S rRNA"/>
    <property type="evidence" value="ECO:0007669"/>
    <property type="project" value="TreeGrafter"/>
</dbReference>
<dbReference type="AlphaFoldDB" id="A0AAD8URH0"/>
<evidence type="ECO:0000313" key="8">
    <source>
        <dbReference type="Proteomes" id="UP001230268"/>
    </source>
</evidence>
<evidence type="ECO:0000313" key="7">
    <source>
        <dbReference type="EMBL" id="KAK1444355.1"/>
    </source>
</evidence>
<dbReference type="PIRSF" id="PIRSF003352">
    <property type="entry name" value="MAK16"/>
    <property type="match status" value="1"/>
</dbReference>
<protein>
    <recommendedName>
        <fullName evidence="4">Protein MAK16 homolog</fullName>
    </recommendedName>
</protein>
<evidence type="ECO:0000256" key="1">
    <source>
        <dbReference type="ARBA" id="ARBA00004123"/>
    </source>
</evidence>
<dbReference type="Proteomes" id="UP001230268">
    <property type="component" value="Unassembled WGS sequence"/>
</dbReference>
<feature type="region of interest" description="Disordered" evidence="5">
    <location>
        <begin position="180"/>
        <end position="224"/>
    </location>
</feature>
<name>A0AAD8URH0_BABGI</name>
<evidence type="ECO:0000256" key="5">
    <source>
        <dbReference type="SAM" id="MobiDB-lite"/>
    </source>
</evidence>
<keyword evidence="3 4" id="KW-0539">Nucleus</keyword>
<feature type="compositionally biased region" description="Basic and acidic residues" evidence="5">
    <location>
        <begin position="209"/>
        <end position="224"/>
    </location>
</feature>
<dbReference type="GO" id="GO:0005730">
    <property type="term" value="C:nucleolus"/>
    <property type="evidence" value="ECO:0007669"/>
    <property type="project" value="UniProtKB-UniRule"/>
</dbReference>
<dbReference type="GO" id="GO:0030687">
    <property type="term" value="C:preribosome, large subunit precursor"/>
    <property type="evidence" value="ECO:0007669"/>
    <property type="project" value="TreeGrafter"/>
</dbReference>
<dbReference type="Pfam" id="PF04874">
    <property type="entry name" value="Mak16"/>
    <property type="match status" value="1"/>
</dbReference>
<evidence type="ECO:0000256" key="4">
    <source>
        <dbReference type="PIRNR" id="PIRNR003352"/>
    </source>
</evidence>